<dbReference type="Gene3D" id="2.170.130.10">
    <property type="entry name" value="TonB-dependent receptor, plug domain"/>
    <property type="match status" value="1"/>
</dbReference>
<dbReference type="RefSeq" id="WP_230549873.1">
    <property type="nucleotide sequence ID" value="NZ_JAJISD010000002.1"/>
</dbReference>
<evidence type="ECO:0000256" key="7">
    <source>
        <dbReference type="ARBA" id="ARBA00023136"/>
    </source>
</evidence>
<evidence type="ECO:0000256" key="6">
    <source>
        <dbReference type="ARBA" id="ARBA00023077"/>
    </source>
</evidence>
<evidence type="ECO:0000256" key="8">
    <source>
        <dbReference type="ARBA" id="ARBA00023170"/>
    </source>
</evidence>
<keyword evidence="5 12" id="KW-0732">Signal</keyword>
<keyword evidence="7 10" id="KW-0472">Membrane</keyword>
<evidence type="ECO:0000313" key="16">
    <source>
        <dbReference type="Proteomes" id="UP001198862"/>
    </source>
</evidence>
<dbReference type="Pfam" id="PF00593">
    <property type="entry name" value="TonB_dep_Rec_b-barrel"/>
    <property type="match status" value="1"/>
</dbReference>
<dbReference type="PANTHER" id="PTHR30069:SF29">
    <property type="entry name" value="HEMOGLOBIN AND HEMOGLOBIN-HAPTOGLOBIN-BINDING PROTEIN 1-RELATED"/>
    <property type="match status" value="1"/>
</dbReference>
<name>A0ABS8KRI6_9HYPH</name>
<keyword evidence="2 10" id="KW-0813">Transport</keyword>
<gene>
    <name evidence="15" type="ORF">LJ725_06775</name>
</gene>
<accession>A0ABS8KRI6</accession>
<dbReference type="InterPro" id="IPR039426">
    <property type="entry name" value="TonB-dep_rcpt-like"/>
</dbReference>
<evidence type="ECO:0000313" key="15">
    <source>
        <dbReference type="EMBL" id="MCC8428659.1"/>
    </source>
</evidence>
<feature type="domain" description="TonB-dependent receptor plug" evidence="14">
    <location>
        <begin position="44"/>
        <end position="151"/>
    </location>
</feature>
<keyword evidence="8 15" id="KW-0675">Receptor</keyword>
<dbReference type="EMBL" id="JAJISD010000002">
    <property type="protein sequence ID" value="MCC8428659.1"/>
    <property type="molecule type" value="Genomic_DNA"/>
</dbReference>
<evidence type="ECO:0000259" key="14">
    <source>
        <dbReference type="Pfam" id="PF07715"/>
    </source>
</evidence>
<proteinExistence type="inferred from homology"/>
<comment type="caution">
    <text evidence="15">The sequence shown here is derived from an EMBL/GenBank/DDBJ whole genome shotgun (WGS) entry which is preliminary data.</text>
</comment>
<organism evidence="15 16">
    <name type="scientific">Reyranella aquatilis</name>
    <dbReference type="NCBI Taxonomy" id="2035356"/>
    <lineage>
        <taxon>Bacteria</taxon>
        <taxon>Pseudomonadati</taxon>
        <taxon>Pseudomonadota</taxon>
        <taxon>Alphaproteobacteria</taxon>
        <taxon>Hyphomicrobiales</taxon>
        <taxon>Reyranellaceae</taxon>
        <taxon>Reyranella</taxon>
    </lineage>
</organism>
<dbReference type="PROSITE" id="PS52016">
    <property type="entry name" value="TONB_DEPENDENT_REC_3"/>
    <property type="match status" value="1"/>
</dbReference>
<evidence type="ECO:0000256" key="3">
    <source>
        <dbReference type="ARBA" id="ARBA00022452"/>
    </source>
</evidence>
<dbReference type="InterPro" id="IPR037066">
    <property type="entry name" value="Plug_dom_sf"/>
</dbReference>
<reference evidence="15 16" key="1">
    <citation type="submission" date="2021-11" db="EMBL/GenBank/DDBJ databases">
        <authorList>
            <person name="Lee D.-H."/>
            <person name="Kim S.-B."/>
        </authorList>
    </citation>
    <scope>NUCLEOTIDE SEQUENCE [LARGE SCALE GENOMIC DNA]</scope>
    <source>
        <strain evidence="15 16">KCTC 52223</strain>
    </source>
</reference>
<dbReference type="PANTHER" id="PTHR30069">
    <property type="entry name" value="TONB-DEPENDENT OUTER MEMBRANE RECEPTOR"/>
    <property type="match status" value="1"/>
</dbReference>
<evidence type="ECO:0000256" key="1">
    <source>
        <dbReference type="ARBA" id="ARBA00004571"/>
    </source>
</evidence>
<evidence type="ECO:0000256" key="12">
    <source>
        <dbReference type="SAM" id="SignalP"/>
    </source>
</evidence>
<keyword evidence="4 10" id="KW-0812">Transmembrane</keyword>
<keyword evidence="9 10" id="KW-0998">Cell outer membrane</keyword>
<evidence type="ECO:0000256" key="9">
    <source>
        <dbReference type="ARBA" id="ARBA00023237"/>
    </source>
</evidence>
<dbReference type="InterPro" id="IPR000531">
    <property type="entry name" value="Beta-barrel_TonB"/>
</dbReference>
<evidence type="ECO:0000256" key="2">
    <source>
        <dbReference type="ARBA" id="ARBA00022448"/>
    </source>
</evidence>
<dbReference type="SUPFAM" id="SSF56935">
    <property type="entry name" value="Porins"/>
    <property type="match status" value="1"/>
</dbReference>
<keyword evidence="16" id="KW-1185">Reference proteome</keyword>
<comment type="similarity">
    <text evidence="10 11">Belongs to the TonB-dependent receptor family.</text>
</comment>
<feature type="domain" description="TonB-dependent receptor-like beta-barrel" evidence="13">
    <location>
        <begin position="186"/>
        <end position="612"/>
    </location>
</feature>
<sequence length="638" mass="70685">MTPFRRIALFFSLLAPSAALAQTEPAGMMPTTVVTADRFPTDPDKVTSSYTVVMQEEMQRRQLRTAGEVLKTVPGVSVQQSGGPGGQTSVFVRGSNSNQVLVLVDGITVNDPSSPNGAPDFAHLLTENLDRIEVVRGPMSTMYGSQAIGGVINLVTKAGKGPMNGAAFTELGTRLQSNSGAYVRGSEGKFNYNLTFAGTFSPNDTPVPARFTPNGGFVDIDPYRNITLAARLGYEISDNTQFNFFARYIDTKLNYDQVGQEDPMANGYTSQFYTRGEIEGSYFDGRWKPVVGINYTTITRHDLDYASPQNLLPNNLDSWFNGRRLQADFKNLITLSEQVEFVGGVDYDRQWAYSNTIGSFTPFTQAWGTMAQTGLYGQLRLNPFEGFNLNVGGRIDMNDTFGNVGTWRAGASYLWAPTDTKIKASYGTAFKAPSLFELYGPGPFCGGNINLKPEYSRGYEVGVEQGLFDRKVKAGITYFFNTYQNLIQCAPPTFTLMQNVANAQSEGFETFIQISPVKWFDLYFDYTQTIARNVDGNAPLVRRPGDIFNIRAQFRPWENTLFGIGVLQVNSRYDNSATTGTLVIPSPYTLVRITAQWDVIPSVQLFARAENVLNQVYEEPEGFQAPYFQAFFGVKARF</sequence>
<dbReference type="CDD" id="cd01347">
    <property type="entry name" value="ligand_gated_channel"/>
    <property type="match status" value="1"/>
</dbReference>
<feature type="chain" id="PRO_5046466130" evidence="12">
    <location>
        <begin position="22"/>
        <end position="638"/>
    </location>
</feature>
<dbReference type="InterPro" id="IPR012910">
    <property type="entry name" value="Plug_dom"/>
</dbReference>
<comment type="subcellular location">
    <subcellularLocation>
        <location evidence="1 10">Cell outer membrane</location>
        <topology evidence="1 10">Multi-pass membrane protein</topology>
    </subcellularLocation>
</comment>
<evidence type="ECO:0000256" key="5">
    <source>
        <dbReference type="ARBA" id="ARBA00022729"/>
    </source>
</evidence>
<keyword evidence="3 10" id="KW-1134">Transmembrane beta strand</keyword>
<evidence type="ECO:0000256" key="11">
    <source>
        <dbReference type="RuleBase" id="RU003357"/>
    </source>
</evidence>
<feature type="signal peptide" evidence="12">
    <location>
        <begin position="1"/>
        <end position="21"/>
    </location>
</feature>
<evidence type="ECO:0000256" key="10">
    <source>
        <dbReference type="PROSITE-ProRule" id="PRU01360"/>
    </source>
</evidence>
<protein>
    <submittedName>
        <fullName evidence="15">TonB-dependent receptor</fullName>
    </submittedName>
</protein>
<dbReference type="Gene3D" id="2.40.170.20">
    <property type="entry name" value="TonB-dependent receptor, beta-barrel domain"/>
    <property type="match status" value="1"/>
</dbReference>
<dbReference type="Proteomes" id="UP001198862">
    <property type="component" value="Unassembled WGS sequence"/>
</dbReference>
<dbReference type="InterPro" id="IPR036942">
    <property type="entry name" value="Beta-barrel_TonB_sf"/>
</dbReference>
<evidence type="ECO:0000256" key="4">
    <source>
        <dbReference type="ARBA" id="ARBA00022692"/>
    </source>
</evidence>
<keyword evidence="6 11" id="KW-0798">TonB box</keyword>
<dbReference type="Pfam" id="PF07715">
    <property type="entry name" value="Plug"/>
    <property type="match status" value="1"/>
</dbReference>
<evidence type="ECO:0000259" key="13">
    <source>
        <dbReference type="Pfam" id="PF00593"/>
    </source>
</evidence>